<dbReference type="InterPro" id="IPR036397">
    <property type="entry name" value="RNaseH_sf"/>
</dbReference>
<dbReference type="AlphaFoldDB" id="A0A5J4WY14"/>
<dbReference type="GO" id="GO:0003676">
    <property type="term" value="F:nucleic acid binding"/>
    <property type="evidence" value="ECO:0007669"/>
    <property type="project" value="InterPro"/>
</dbReference>
<evidence type="ECO:0000313" key="2">
    <source>
        <dbReference type="EMBL" id="KAA6399693.1"/>
    </source>
</evidence>
<dbReference type="EMBL" id="SNRW01000701">
    <property type="protein sequence ID" value="KAA6399693.1"/>
    <property type="molecule type" value="Genomic_DNA"/>
</dbReference>
<feature type="region of interest" description="Disordered" evidence="1">
    <location>
        <begin position="47"/>
        <end position="73"/>
    </location>
</feature>
<reference evidence="2 3" key="1">
    <citation type="submission" date="2019-03" db="EMBL/GenBank/DDBJ databases">
        <title>Single cell metagenomics reveals metabolic interactions within the superorganism composed of flagellate Streblomastix strix and complex community of Bacteroidetes bacteria on its surface.</title>
        <authorList>
            <person name="Treitli S.C."/>
            <person name="Kolisko M."/>
            <person name="Husnik F."/>
            <person name="Keeling P."/>
            <person name="Hampl V."/>
        </authorList>
    </citation>
    <scope>NUCLEOTIDE SEQUENCE [LARGE SCALE GENOMIC DNA]</scope>
    <source>
        <strain evidence="2">ST1C</strain>
    </source>
</reference>
<feature type="region of interest" description="Disordered" evidence="1">
    <location>
        <begin position="102"/>
        <end position="137"/>
    </location>
</feature>
<comment type="caution">
    <text evidence="2">The sequence shown here is derived from an EMBL/GenBank/DDBJ whole genome shotgun (WGS) entry which is preliminary data.</text>
</comment>
<feature type="compositionally biased region" description="Polar residues" evidence="1">
    <location>
        <begin position="162"/>
        <end position="180"/>
    </location>
</feature>
<protein>
    <submittedName>
        <fullName evidence="2">Uncharacterized protein</fullName>
    </submittedName>
</protein>
<gene>
    <name evidence="2" type="ORF">EZS28_004780</name>
</gene>
<proteinExistence type="predicted"/>
<dbReference type="PANTHER" id="PTHR33050">
    <property type="entry name" value="REVERSE TRANSCRIPTASE DOMAIN-CONTAINING PROTEIN"/>
    <property type="match status" value="1"/>
</dbReference>
<dbReference type="Proteomes" id="UP000324800">
    <property type="component" value="Unassembled WGS sequence"/>
</dbReference>
<dbReference type="InterPro" id="IPR052055">
    <property type="entry name" value="Hepadnavirus_pol/RT"/>
</dbReference>
<sequence length="566" mass="65567">MVQPVIHDKESKREMEKDTRCESFEQIDRRLPLQDARFDRGEANNQTWGLGHFTRPHLRISPPNSPNRITTTPSIRVPEQPLYIQSNAIWNQTLTNILCNSNGANNATNKNENRDQNNQLRRRYRSPLSEQGVSKEHDLIGDKYTEVFRIHNGHRKERDRTQSNSDISRMGMESSQCNSKNETEEAFTPSTRSIQYEKIDKDRKRDNSQINSQVNRKTKLHKTIILRSFTLPEHIGPPESISCKTERMEYNNDNKHDCNSRYKLVDSETQSEHSSTINIDITTNGNDNRCGTLWMRFYMKKRKLEMIAVVRAAWNKRQAKLTSNNGEIKAITQGLRSFAKTLKNSRVQSLAIRSNSSTVVFDISKWRASISLIKEIKQVHQTIEKLGIQIHITHLPGVKNEIANALCRLSRADDYKLREKIFRQTCLQMNFNPTIDLFSQHFNNVLPRFMSTVGGHGEIAIDALNQTSKIKLSWIHPPIPLLPAVLKNIREEQIEALIEAPLWPCQIWFTELINENAQSLMLRWSNEILELGTSLIKKNLKLMPGKICCFLTDRRLGREEDSQKRF</sequence>
<feature type="region of interest" description="Disordered" evidence="1">
    <location>
        <begin position="151"/>
        <end position="215"/>
    </location>
</feature>
<dbReference type="Gene3D" id="3.30.420.10">
    <property type="entry name" value="Ribonuclease H-like superfamily/Ribonuclease H"/>
    <property type="match status" value="1"/>
</dbReference>
<accession>A0A5J4WY14</accession>
<evidence type="ECO:0000256" key="1">
    <source>
        <dbReference type="SAM" id="MobiDB-lite"/>
    </source>
</evidence>
<organism evidence="2 3">
    <name type="scientific">Streblomastix strix</name>
    <dbReference type="NCBI Taxonomy" id="222440"/>
    <lineage>
        <taxon>Eukaryota</taxon>
        <taxon>Metamonada</taxon>
        <taxon>Preaxostyla</taxon>
        <taxon>Oxymonadida</taxon>
        <taxon>Streblomastigidae</taxon>
        <taxon>Streblomastix</taxon>
    </lineage>
</organism>
<dbReference type="PANTHER" id="PTHR33050:SF7">
    <property type="entry name" value="RIBONUCLEASE H"/>
    <property type="match status" value="1"/>
</dbReference>
<name>A0A5J4WY14_9EUKA</name>
<feature type="compositionally biased region" description="Basic and acidic residues" evidence="1">
    <location>
        <begin position="195"/>
        <end position="207"/>
    </location>
</feature>
<evidence type="ECO:0000313" key="3">
    <source>
        <dbReference type="Proteomes" id="UP000324800"/>
    </source>
</evidence>